<protein>
    <submittedName>
        <fullName evidence="1">Uncharacterized protein</fullName>
    </submittedName>
</protein>
<organism evidence="1 2">
    <name type="scientific">Plasmodium ovale curtisi</name>
    <dbReference type="NCBI Taxonomy" id="864141"/>
    <lineage>
        <taxon>Eukaryota</taxon>
        <taxon>Sar</taxon>
        <taxon>Alveolata</taxon>
        <taxon>Apicomplexa</taxon>
        <taxon>Aconoidasida</taxon>
        <taxon>Haemosporida</taxon>
        <taxon>Plasmodiidae</taxon>
        <taxon>Plasmodium</taxon>
        <taxon>Plasmodium (Plasmodium)</taxon>
    </lineage>
</organism>
<sequence>MKPTLYKKKDKNKTPKIGRETKPIALYDEPLLDFLTSGISSDLYLPFGKTSKEESNLVLKVSSDSPVPIWLALEIRVHISNVGLTLEFQVIDGNITFKFLILHSLLISVYLRPFVFSP</sequence>
<dbReference type="AlphaFoldDB" id="A0A1A8WS12"/>
<name>A0A1A8WS12_PLAOA</name>
<dbReference type="Proteomes" id="UP000078560">
    <property type="component" value="Unassembled WGS sequence"/>
</dbReference>
<gene>
    <name evidence="1" type="ORF">POVCU2_0089630</name>
</gene>
<reference evidence="2" key="1">
    <citation type="submission" date="2016-05" db="EMBL/GenBank/DDBJ databases">
        <authorList>
            <person name="Naeem Raeece"/>
        </authorList>
    </citation>
    <scope>NUCLEOTIDE SEQUENCE [LARGE SCALE GENOMIC DNA]</scope>
</reference>
<evidence type="ECO:0000313" key="2">
    <source>
        <dbReference type="Proteomes" id="UP000078560"/>
    </source>
</evidence>
<dbReference type="EMBL" id="FLQU01001839">
    <property type="protein sequence ID" value="SBS94651.1"/>
    <property type="molecule type" value="Genomic_DNA"/>
</dbReference>
<proteinExistence type="predicted"/>
<evidence type="ECO:0000313" key="1">
    <source>
        <dbReference type="EMBL" id="SBS94651.1"/>
    </source>
</evidence>
<accession>A0A1A8WS12</accession>